<dbReference type="GeneID" id="20647226"/>
<name>G4ZYU8_PHYSP</name>
<organism evidence="2 3">
    <name type="scientific">Phytophthora sojae (strain P6497)</name>
    <name type="common">Soybean stem and root rot agent</name>
    <name type="synonym">Phytophthora megasperma f. sp. glycines</name>
    <dbReference type="NCBI Taxonomy" id="1094619"/>
    <lineage>
        <taxon>Eukaryota</taxon>
        <taxon>Sar</taxon>
        <taxon>Stramenopiles</taxon>
        <taxon>Oomycota</taxon>
        <taxon>Peronosporomycetes</taxon>
        <taxon>Peronosporales</taxon>
        <taxon>Peronosporaceae</taxon>
        <taxon>Phytophthora</taxon>
    </lineage>
</organism>
<dbReference type="KEGG" id="psoj:PHYSODRAFT_336593"/>
<gene>
    <name evidence="2" type="ORF">PHYSODRAFT_336593</name>
</gene>
<dbReference type="RefSeq" id="XP_009532464.1">
    <property type="nucleotide sequence ID" value="XM_009534169.1"/>
</dbReference>
<feature type="compositionally biased region" description="Basic and acidic residues" evidence="1">
    <location>
        <begin position="1"/>
        <end position="34"/>
    </location>
</feature>
<accession>G4ZYU8</accession>
<sequence>MGADSARRDDRRNDRDDRRGDSRSRREDRYDRRVTVASTSVDELYDAWQDRMSLTPRRRVDSDDYSEGSNHSDCSYNSEYESENDHMDVAETGRSVATQRSDGQSRANVPGDGRRDEGRRSRWNDQERRGRPEYGPCAACGDPRHSVHKCFRRCKFCTQVHGAGQCEHHKLYEEAVKFLKSKHDKDSLPSELQGIFSSNLNERARQL</sequence>
<evidence type="ECO:0000313" key="2">
    <source>
        <dbReference type="EMBL" id="EGZ12131.1"/>
    </source>
</evidence>
<feature type="region of interest" description="Disordered" evidence="1">
    <location>
        <begin position="1"/>
        <end position="133"/>
    </location>
</feature>
<dbReference type="EMBL" id="JH159157">
    <property type="protein sequence ID" value="EGZ12131.1"/>
    <property type="molecule type" value="Genomic_DNA"/>
</dbReference>
<evidence type="ECO:0000313" key="3">
    <source>
        <dbReference type="Proteomes" id="UP000002640"/>
    </source>
</evidence>
<reference evidence="2 3" key="1">
    <citation type="journal article" date="2006" name="Science">
        <title>Phytophthora genome sequences uncover evolutionary origins and mechanisms of pathogenesis.</title>
        <authorList>
            <person name="Tyler B.M."/>
            <person name="Tripathy S."/>
            <person name="Zhang X."/>
            <person name="Dehal P."/>
            <person name="Jiang R.H."/>
            <person name="Aerts A."/>
            <person name="Arredondo F.D."/>
            <person name="Baxter L."/>
            <person name="Bensasson D."/>
            <person name="Beynon J.L."/>
            <person name="Chapman J."/>
            <person name="Damasceno C.M."/>
            <person name="Dorrance A.E."/>
            <person name="Dou D."/>
            <person name="Dickerman A.W."/>
            <person name="Dubchak I.L."/>
            <person name="Garbelotto M."/>
            <person name="Gijzen M."/>
            <person name="Gordon S.G."/>
            <person name="Govers F."/>
            <person name="Grunwald N.J."/>
            <person name="Huang W."/>
            <person name="Ivors K.L."/>
            <person name="Jones R.W."/>
            <person name="Kamoun S."/>
            <person name="Krampis K."/>
            <person name="Lamour K.H."/>
            <person name="Lee M.K."/>
            <person name="McDonald W.H."/>
            <person name="Medina M."/>
            <person name="Meijer H.J."/>
            <person name="Nordberg E.K."/>
            <person name="Maclean D.J."/>
            <person name="Ospina-Giraldo M.D."/>
            <person name="Morris P.F."/>
            <person name="Phuntumart V."/>
            <person name="Putnam N.H."/>
            <person name="Rash S."/>
            <person name="Rose J.K."/>
            <person name="Sakihama Y."/>
            <person name="Salamov A.A."/>
            <person name="Savidor A."/>
            <person name="Scheuring C.F."/>
            <person name="Smith B.M."/>
            <person name="Sobral B.W."/>
            <person name="Terry A."/>
            <person name="Torto-Alalibo T.A."/>
            <person name="Win J."/>
            <person name="Xu Z."/>
            <person name="Zhang H."/>
            <person name="Grigoriev I.V."/>
            <person name="Rokhsar D.S."/>
            <person name="Boore J.L."/>
        </authorList>
    </citation>
    <scope>NUCLEOTIDE SEQUENCE [LARGE SCALE GENOMIC DNA]</scope>
    <source>
        <strain evidence="2 3">P6497</strain>
    </source>
</reference>
<protein>
    <submittedName>
        <fullName evidence="2">Uncharacterized protein</fullName>
    </submittedName>
</protein>
<dbReference type="AlphaFoldDB" id="G4ZYU8"/>
<feature type="compositionally biased region" description="Polar residues" evidence="1">
    <location>
        <begin position="67"/>
        <end position="79"/>
    </location>
</feature>
<dbReference type="InParanoid" id="G4ZYU8"/>
<feature type="compositionally biased region" description="Basic and acidic residues" evidence="1">
    <location>
        <begin position="112"/>
        <end position="132"/>
    </location>
</feature>
<feature type="compositionally biased region" description="Polar residues" evidence="1">
    <location>
        <begin position="95"/>
        <end position="107"/>
    </location>
</feature>
<dbReference type="Proteomes" id="UP000002640">
    <property type="component" value="Unassembled WGS sequence"/>
</dbReference>
<keyword evidence="3" id="KW-1185">Reference proteome</keyword>
<evidence type="ECO:0000256" key="1">
    <source>
        <dbReference type="SAM" id="MobiDB-lite"/>
    </source>
</evidence>
<proteinExistence type="predicted"/>